<evidence type="ECO:0000256" key="13">
    <source>
        <dbReference type="ARBA" id="ARBA00022840"/>
    </source>
</evidence>
<dbReference type="InterPro" id="IPR036116">
    <property type="entry name" value="FN3_sf"/>
</dbReference>
<dbReference type="PROSITE" id="PS50011">
    <property type="entry name" value="PROTEIN_KINASE_DOM"/>
    <property type="match status" value="1"/>
</dbReference>
<dbReference type="SUPFAM" id="SSF56112">
    <property type="entry name" value="Protein kinase-like (PK-like)"/>
    <property type="match status" value="1"/>
</dbReference>
<keyword evidence="17" id="KW-0675">Receptor</keyword>
<evidence type="ECO:0000256" key="17">
    <source>
        <dbReference type="ARBA" id="ARBA00023170"/>
    </source>
</evidence>
<protein>
    <recommendedName>
        <fullName evidence="3">receptor protein-tyrosine kinase</fullName>
        <ecNumber evidence="3">2.7.10.1</ecNumber>
    </recommendedName>
</protein>
<keyword evidence="13 20" id="KW-0067">ATP-binding</keyword>
<feature type="transmembrane region" description="Helical" evidence="21">
    <location>
        <begin position="558"/>
        <end position="580"/>
    </location>
</feature>
<dbReference type="FunFam" id="3.30.200.20:FF:000001">
    <property type="entry name" value="Ephrin type-A receptor 5"/>
    <property type="match status" value="1"/>
</dbReference>
<evidence type="ECO:0000256" key="6">
    <source>
        <dbReference type="ARBA" id="ARBA00022679"/>
    </source>
</evidence>
<evidence type="ECO:0000256" key="5">
    <source>
        <dbReference type="ARBA" id="ARBA00022553"/>
    </source>
</evidence>
<evidence type="ECO:0000259" key="26">
    <source>
        <dbReference type="PROSITE" id="PS51550"/>
    </source>
</evidence>
<evidence type="ECO:0000256" key="18">
    <source>
        <dbReference type="ARBA" id="ARBA00023180"/>
    </source>
</evidence>
<dbReference type="GO" id="GO:0005886">
    <property type="term" value="C:plasma membrane"/>
    <property type="evidence" value="ECO:0007669"/>
    <property type="project" value="UniProtKB-SubCell"/>
</dbReference>
<dbReference type="FunFam" id="2.60.120.260:FF:000001">
    <property type="entry name" value="Ephrin type-A receptor 7"/>
    <property type="match status" value="1"/>
</dbReference>
<evidence type="ECO:0000256" key="12">
    <source>
        <dbReference type="ARBA" id="ARBA00022777"/>
    </source>
</evidence>
<dbReference type="Gene3D" id="2.10.50.10">
    <property type="entry name" value="Tumor Necrosis Factor Receptor, subunit A, domain 2"/>
    <property type="match status" value="1"/>
</dbReference>
<dbReference type="Proteomes" id="UP001274896">
    <property type="component" value="Unassembled WGS sequence"/>
</dbReference>
<dbReference type="GO" id="GO:0005524">
    <property type="term" value="F:ATP binding"/>
    <property type="evidence" value="ECO:0007669"/>
    <property type="project" value="UniProtKB-UniRule"/>
</dbReference>
<dbReference type="InterPro" id="IPR003961">
    <property type="entry name" value="FN3_dom"/>
</dbReference>
<feature type="binding site" evidence="20">
    <location>
        <position position="663"/>
    </location>
    <ligand>
        <name>ATP</name>
        <dbReference type="ChEBI" id="CHEBI:30616"/>
    </ligand>
</feature>
<dbReference type="Gene3D" id="2.60.40.1770">
    <property type="entry name" value="ephrin a2 ectodomain"/>
    <property type="match status" value="1"/>
</dbReference>
<dbReference type="InterPro" id="IPR008266">
    <property type="entry name" value="Tyr_kinase_AS"/>
</dbReference>
<gene>
    <name evidence="27" type="ORF">QTP70_025238</name>
</gene>
<keyword evidence="14 21" id="KW-1133">Transmembrane helix</keyword>
<dbReference type="FunFam" id="2.60.40.10:FF:000045">
    <property type="entry name" value="Ephrin type-A receptor 5"/>
    <property type="match status" value="1"/>
</dbReference>
<keyword evidence="5" id="KW-0597">Phosphoprotein</keyword>
<dbReference type="SMART" id="SM00060">
    <property type="entry name" value="FN3"/>
    <property type="match status" value="2"/>
</dbReference>
<evidence type="ECO:0000256" key="8">
    <source>
        <dbReference type="ARBA" id="ARBA00022729"/>
    </source>
</evidence>
<dbReference type="Pfam" id="PF25599">
    <property type="entry name" value="Ephrin_CRD"/>
    <property type="match status" value="1"/>
</dbReference>
<dbReference type="SUPFAM" id="SSF49785">
    <property type="entry name" value="Galactose-binding domain-like"/>
    <property type="match status" value="1"/>
</dbReference>
<keyword evidence="11" id="KW-0967">Endosome</keyword>
<dbReference type="Pfam" id="PF07714">
    <property type="entry name" value="PK_Tyr_Ser-Thr"/>
    <property type="match status" value="1"/>
</dbReference>
<dbReference type="PROSITE" id="PS00790">
    <property type="entry name" value="RECEPTOR_TYR_KIN_V_1"/>
    <property type="match status" value="1"/>
</dbReference>
<dbReference type="Gene3D" id="1.10.510.10">
    <property type="entry name" value="Transferase(Phosphotransferase) domain 1"/>
    <property type="match status" value="1"/>
</dbReference>
<dbReference type="InterPro" id="IPR001660">
    <property type="entry name" value="SAM"/>
</dbReference>
<evidence type="ECO:0000256" key="1">
    <source>
        <dbReference type="ARBA" id="ARBA00004251"/>
    </source>
</evidence>
<dbReference type="InterPro" id="IPR020635">
    <property type="entry name" value="Tyr_kinase_cat_dom"/>
</dbReference>
<feature type="domain" description="Fibronectin type-III" evidence="25">
    <location>
        <begin position="339"/>
        <end position="449"/>
    </location>
</feature>
<dbReference type="SMART" id="SM01411">
    <property type="entry name" value="Ephrin_rec_like"/>
    <property type="match status" value="1"/>
</dbReference>
<dbReference type="PROSITE" id="PS50853">
    <property type="entry name" value="FN3"/>
    <property type="match status" value="2"/>
</dbReference>
<evidence type="ECO:0000256" key="10">
    <source>
        <dbReference type="ARBA" id="ARBA00022741"/>
    </source>
</evidence>
<evidence type="ECO:0000256" key="21">
    <source>
        <dbReference type="SAM" id="Phobius"/>
    </source>
</evidence>
<dbReference type="InterPro" id="IPR001426">
    <property type="entry name" value="Tyr_kinase_rcpt_V_CS"/>
</dbReference>
<dbReference type="GO" id="GO:0005769">
    <property type="term" value="C:early endosome"/>
    <property type="evidence" value="ECO:0007669"/>
    <property type="project" value="UniProtKB-SubCell"/>
</dbReference>
<dbReference type="SUPFAM" id="SSF47769">
    <property type="entry name" value="SAM/Pointed domain"/>
    <property type="match status" value="1"/>
</dbReference>
<dbReference type="CDD" id="cd05066">
    <property type="entry name" value="PTKc_EphR_A"/>
    <property type="match status" value="1"/>
</dbReference>
<dbReference type="CDD" id="cd12087">
    <property type="entry name" value="TM_EGFR-like"/>
    <property type="match status" value="1"/>
</dbReference>
<dbReference type="InterPro" id="IPR017441">
    <property type="entry name" value="Protein_kinase_ATP_BS"/>
</dbReference>
<dbReference type="InterPro" id="IPR013783">
    <property type="entry name" value="Ig-like_fold"/>
</dbReference>
<evidence type="ECO:0000259" key="25">
    <source>
        <dbReference type="PROSITE" id="PS50853"/>
    </source>
</evidence>
<evidence type="ECO:0000256" key="20">
    <source>
        <dbReference type="PROSITE-ProRule" id="PRU10141"/>
    </source>
</evidence>
<dbReference type="PROSITE" id="PS00791">
    <property type="entry name" value="RECEPTOR_TYR_KIN_V_2"/>
    <property type="match status" value="1"/>
</dbReference>
<dbReference type="Gene3D" id="2.60.40.10">
    <property type="entry name" value="Immunoglobulins"/>
    <property type="match status" value="2"/>
</dbReference>
<feature type="domain" description="Protein kinase" evidence="23">
    <location>
        <begin position="631"/>
        <end position="892"/>
    </location>
</feature>
<keyword evidence="7 21" id="KW-0812">Transmembrane</keyword>
<evidence type="ECO:0000256" key="22">
    <source>
        <dbReference type="SAM" id="SignalP"/>
    </source>
</evidence>
<dbReference type="Pfam" id="PF07647">
    <property type="entry name" value="SAM_2"/>
    <property type="match status" value="1"/>
</dbReference>
<feature type="domain" description="Fibronectin type-III" evidence="25">
    <location>
        <begin position="453"/>
        <end position="545"/>
    </location>
</feature>
<keyword evidence="15 21" id="KW-0472">Membrane</keyword>
<keyword evidence="6" id="KW-0808">Transferase</keyword>
<evidence type="ECO:0000256" key="2">
    <source>
        <dbReference type="ARBA" id="ARBA00004412"/>
    </source>
</evidence>
<keyword evidence="18" id="KW-0325">Glycoprotein</keyword>
<evidence type="ECO:0000256" key="16">
    <source>
        <dbReference type="ARBA" id="ARBA00023137"/>
    </source>
</evidence>
<dbReference type="InterPro" id="IPR013761">
    <property type="entry name" value="SAM/pointed_sf"/>
</dbReference>
<accession>A0AAE0R8S3</accession>
<dbReference type="InterPro" id="IPR011009">
    <property type="entry name" value="Kinase-like_dom_sf"/>
</dbReference>
<dbReference type="FunFam" id="2.60.40.10:FF:000041">
    <property type="entry name" value="ephrin type-A receptor 3"/>
    <property type="match status" value="1"/>
</dbReference>
<dbReference type="GO" id="GO:0005005">
    <property type="term" value="F:transmembrane-ephrin receptor activity"/>
    <property type="evidence" value="ECO:0007669"/>
    <property type="project" value="TreeGrafter"/>
</dbReference>
<comment type="caution">
    <text evidence="27">The sequence shown here is derived from an EMBL/GenBank/DDBJ whole genome shotgun (WGS) entry which is preliminary data.</text>
</comment>
<dbReference type="PROSITE" id="PS51550">
    <property type="entry name" value="EPH_LBD"/>
    <property type="match status" value="1"/>
</dbReference>
<evidence type="ECO:0000256" key="15">
    <source>
        <dbReference type="ARBA" id="ARBA00023136"/>
    </source>
</evidence>
<keyword evidence="28" id="KW-1185">Reference proteome</keyword>
<dbReference type="FunFam" id="1.10.510.10:FF:000019">
    <property type="entry name" value="Ephrin type-A receptor 5"/>
    <property type="match status" value="1"/>
</dbReference>
<keyword evidence="4" id="KW-1003">Cell membrane</keyword>
<evidence type="ECO:0000256" key="19">
    <source>
        <dbReference type="ARBA" id="ARBA00051243"/>
    </source>
</evidence>
<dbReference type="InterPro" id="IPR008979">
    <property type="entry name" value="Galactose-bd-like_sf"/>
</dbReference>
<feature type="chain" id="PRO_5042179992" description="receptor protein-tyrosine kinase" evidence="22">
    <location>
        <begin position="23"/>
        <end position="1499"/>
    </location>
</feature>
<comment type="subcellular location">
    <subcellularLocation>
        <location evidence="1">Cell membrane</location>
        <topology evidence="1">Single-pass type I membrane protein</topology>
    </subcellularLocation>
    <subcellularLocation>
        <location evidence="2">Early endosome</location>
    </subcellularLocation>
</comment>
<dbReference type="SMART" id="SM00615">
    <property type="entry name" value="EPH_lbd"/>
    <property type="match status" value="1"/>
</dbReference>
<name>A0AAE0R8S3_9TELE</name>
<evidence type="ECO:0000259" key="24">
    <source>
        <dbReference type="PROSITE" id="PS50105"/>
    </source>
</evidence>
<dbReference type="SMART" id="SM00219">
    <property type="entry name" value="TyrKc"/>
    <property type="match status" value="1"/>
</dbReference>
<dbReference type="FunFam" id="2.10.50.10:FF:000001">
    <property type="entry name" value="Ephrin type-A receptor 5"/>
    <property type="match status" value="1"/>
</dbReference>
<dbReference type="EC" id="2.7.10.1" evidence="3"/>
<dbReference type="GO" id="GO:0030425">
    <property type="term" value="C:dendrite"/>
    <property type="evidence" value="ECO:0007669"/>
    <property type="project" value="TreeGrafter"/>
</dbReference>
<dbReference type="Pfam" id="PF14575">
    <property type="entry name" value="EphA2_TM"/>
    <property type="match status" value="1"/>
</dbReference>
<evidence type="ECO:0000259" key="23">
    <source>
        <dbReference type="PROSITE" id="PS50011"/>
    </source>
</evidence>
<evidence type="ECO:0000313" key="28">
    <source>
        <dbReference type="Proteomes" id="UP001274896"/>
    </source>
</evidence>
<dbReference type="CDD" id="cd00063">
    <property type="entry name" value="FN3"/>
    <property type="match status" value="2"/>
</dbReference>
<keyword evidence="9" id="KW-0677">Repeat</keyword>
<keyword evidence="10 20" id="KW-0547">Nucleotide-binding</keyword>
<evidence type="ECO:0000256" key="4">
    <source>
        <dbReference type="ARBA" id="ARBA00022475"/>
    </source>
</evidence>
<evidence type="ECO:0000256" key="9">
    <source>
        <dbReference type="ARBA" id="ARBA00022737"/>
    </source>
</evidence>
<dbReference type="InterPro" id="IPR027936">
    <property type="entry name" value="Eph_TM"/>
</dbReference>
<keyword evidence="12" id="KW-0418">Kinase</keyword>
<dbReference type="FunFam" id="2.60.40.1770:FF:000001">
    <property type="entry name" value="Ephrin type-A receptor 5"/>
    <property type="match status" value="1"/>
</dbReference>
<organism evidence="27 28">
    <name type="scientific">Hemibagrus guttatus</name>
    <dbReference type="NCBI Taxonomy" id="175788"/>
    <lineage>
        <taxon>Eukaryota</taxon>
        <taxon>Metazoa</taxon>
        <taxon>Chordata</taxon>
        <taxon>Craniata</taxon>
        <taxon>Vertebrata</taxon>
        <taxon>Euteleostomi</taxon>
        <taxon>Actinopterygii</taxon>
        <taxon>Neopterygii</taxon>
        <taxon>Teleostei</taxon>
        <taxon>Ostariophysi</taxon>
        <taxon>Siluriformes</taxon>
        <taxon>Bagridae</taxon>
        <taxon>Hemibagrus</taxon>
    </lineage>
</organism>
<feature type="domain" description="SAM" evidence="24">
    <location>
        <begin position="922"/>
        <end position="961"/>
    </location>
</feature>
<dbReference type="PROSITE" id="PS50105">
    <property type="entry name" value="SAM_DOMAIN"/>
    <property type="match status" value="1"/>
</dbReference>
<comment type="catalytic activity">
    <reaction evidence="19">
        <text>L-tyrosyl-[protein] + ATP = O-phospho-L-tyrosyl-[protein] + ADP + H(+)</text>
        <dbReference type="Rhea" id="RHEA:10596"/>
        <dbReference type="Rhea" id="RHEA-COMP:10136"/>
        <dbReference type="Rhea" id="RHEA-COMP:20101"/>
        <dbReference type="ChEBI" id="CHEBI:15378"/>
        <dbReference type="ChEBI" id="CHEBI:30616"/>
        <dbReference type="ChEBI" id="CHEBI:46858"/>
        <dbReference type="ChEBI" id="CHEBI:61978"/>
        <dbReference type="ChEBI" id="CHEBI:456216"/>
        <dbReference type="EC" id="2.7.10.1"/>
    </reaction>
</comment>
<reference evidence="27" key="1">
    <citation type="submission" date="2023-06" db="EMBL/GenBank/DDBJ databases">
        <title>Male Hemibagrus guttatus genome.</title>
        <authorList>
            <person name="Bian C."/>
        </authorList>
    </citation>
    <scope>NUCLEOTIDE SEQUENCE</scope>
    <source>
        <strain evidence="27">Male_cb2023</strain>
        <tissue evidence="27">Muscle</tissue>
    </source>
</reference>
<evidence type="ECO:0000256" key="14">
    <source>
        <dbReference type="ARBA" id="ARBA00022989"/>
    </source>
</evidence>
<evidence type="ECO:0000256" key="3">
    <source>
        <dbReference type="ARBA" id="ARBA00011902"/>
    </source>
</evidence>
<dbReference type="PRINTS" id="PR00014">
    <property type="entry name" value="FNTYPEIII"/>
</dbReference>
<keyword evidence="16" id="KW-0829">Tyrosine-protein kinase</keyword>
<dbReference type="Pfam" id="PF01404">
    <property type="entry name" value="Ephrin_lbd"/>
    <property type="match status" value="1"/>
</dbReference>
<dbReference type="GO" id="GO:0007411">
    <property type="term" value="P:axon guidance"/>
    <property type="evidence" value="ECO:0007669"/>
    <property type="project" value="TreeGrafter"/>
</dbReference>
<evidence type="ECO:0000313" key="27">
    <source>
        <dbReference type="EMBL" id="KAK3546190.1"/>
    </source>
</evidence>
<proteinExistence type="predicted"/>
<keyword evidence="8 22" id="KW-0732">Signal</keyword>
<dbReference type="PRINTS" id="PR00109">
    <property type="entry name" value="TYRKINASE"/>
</dbReference>
<dbReference type="EMBL" id="JAUCMX010000005">
    <property type="protein sequence ID" value="KAK3546190.1"/>
    <property type="molecule type" value="Genomic_DNA"/>
</dbReference>
<dbReference type="InterPro" id="IPR001245">
    <property type="entry name" value="Ser-Thr/Tyr_kinase_cat_dom"/>
</dbReference>
<dbReference type="PANTHER" id="PTHR46877:SF18">
    <property type="entry name" value="EPHRIN TYPE-A RECEPTOR 4"/>
    <property type="match status" value="1"/>
</dbReference>
<dbReference type="PANTHER" id="PTHR46877">
    <property type="entry name" value="EPH RECEPTOR A5"/>
    <property type="match status" value="1"/>
</dbReference>
<evidence type="ECO:0000256" key="7">
    <source>
        <dbReference type="ARBA" id="ARBA00022692"/>
    </source>
</evidence>
<dbReference type="Gene3D" id="1.10.150.50">
    <property type="entry name" value="Transcription Factor, Ets-1"/>
    <property type="match status" value="1"/>
</dbReference>
<dbReference type="SUPFAM" id="SSF49265">
    <property type="entry name" value="Fibronectin type III"/>
    <property type="match status" value="1"/>
</dbReference>
<dbReference type="PROSITE" id="PS00107">
    <property type="entry name" value="PROTEIN_KINASE_ATP"/>
    <property type="match status" value="1"/>
</dbReference>
<sequence>MAAIAFSATWALLLWISHTASSARVYPPNEVTLLDSRTVQGELKWVSSPTEGGQVIDAMQSECAWEEVSIMDEKNTPIRTYQVCNVMEPSQNNWLRTDWIARGAAQRIYVEIKFTLRDCNSLPGVMGTCKETFNLYYYESNNDKERYIRENQFIKIDTIAADESFTQVDIGDRIMKLNTEVRDVGVLTRKGFYLAFQDVGACIALVSVRIFYKKCPLTVRNLAQFPDTTTGADTSSLVEVRGSCVDNSEEREVPKMYCGADGEWLVPIGSCLCNPGFEERAGACQACKIGYYRALASDAGCSKCPPHSYSVREGSTSCSCDKGYFRSETDPASMPCTQPPSAPQHLISNVNETSVNLEWSAPAFSGGRQDLTYNVVCKRCGPDGQRCEPCGVGVHYSPQQLSLRTTRVSINELQAHTNYTFQVWAVNGVSPQNPGPDQAASVTVTTNQAAPSPVSSIQAKDITRHGVMLAWQQPERPNGVILEYEVKYYEKDQNDRSYRIMKTASRSADIKGLSPLTTYVFHVRARTAAGYGEFSTPFEFMTNSVPSPIIGDGANSTVLLVSVIGSVVLLLIFIAVFVIGRRRSKYSKAKQDSDEEKHLHPGVRIYVDPFTYEDPNQAVREFAKEIDASCIKIEKVIGIGEFGEVCSGRLKMPGKREICVAIKTLKAGYTEKQRRDFLSEASIMGQFDHPNIIRLEGVVTKCKPVMIITEYMENGSLDAFLRKNDGRFTVIQLVGILRGIASGMKYLSDMSYVHRDLAARNILVNSNLVCKVSDFGMSRVLEEDPDAAYTTRGGKIPIRWTAPEAIAYRKFTSASDVWSYGIVMWEVMSYGERPYWDMSNQDVIKAIEEGYRLPPPMDCPISLHQLMLDCWQKERSERPKFSQIVNMLDKLIRNPNTLKRTGGEIARPNTTLLEPSSPEFSTPLGTVSDWLTAINMERYRDNFTAAGYTTPEAVVHMTQEHNDHNSNNINNYIHNNIHNSNSRNNNNNFNNYIHNNIHNSNNSRNINNNNINNYIHNNIHNSNNSHNNNNINNYIHNNIHNSNNSRNINNNNNINNYIHNNIHNSSNSRNINNNNNINNCIHNNIHNSNNSRNINNSNNINNYIHNNIHNSNNSRNINNSNNINNYIHNNNIHNSNNSRNNKNNFNNYIHNNIHNSNNSRNINNNNFNNYIHNNIHNSNNSRNINNNNINNYIHNNIHNSNNSHNNNNNINNYIHNNIHNSNNNRNINNSNNINNYIHNNIHNSNNSRNINNSNNINNYIHNNIHNSNNSRNINNSNNINNYIHNNIHNSNNSRNINNNNNINNYIHNNIHNSNNSRNINNSNNINNYIHNNIHISNNSRNINNSNNIDNYIHNNIHNSNNSRNINNNNNIDNYIHNNIHNSNNSRNINNSNNIDNYIHNNIHNSNNSRNINNNNNIDNYIHNNIHNSNNSRNINNSNNIDNYIHNNIHNSNNSRNINNSNNTDNYINNNIHNSNNSRNINKSNNINNYNSNNVCFYLQ</sequence>
<dbReference type="Pfam" id="PF00041">
    <property type="entry name" value="fn3"/>
    <property type="match status" value="2"/>
</dbReference>
<dbReference type="InterPro" id="IPR050449">
    <property type="entry name" value="Ephrin_rcpt_TKs"/>
</dbReference>
<dbReference type="Gene3D" id="3.30.200.20">
    <property type="entry name" value="Phosphorylase Kinase, domain 1"/>
    <property type="match status" value="1"/>
</dbReference>
<evidence type="ECO:0000256" key="11">
    <source>
        <dbReference type="ARBA" id="ARBA00022753"/>
    </source>
</evidence>
<dbReference type="InterPro" id="IPR001090">
    <property type="entry name" value="Ephrin_rcpt_lig-bd_dom"/>
</dbReference>
<feature type="domain" description="Eph LBD" evidence="26">
    <location>
        <begin position="30"/>
        <end position="220"/>
    </location>
</feature>
<dbReference type="InterPro" id="IPR000719">
    <property type="entry name" value="Prot_kinase_dom"/>
</dbReference>
<feature type="signal peptide" evidence="22">
    <location>
        <begin position="1"/>
        <end position="22"/>
    </location>
</feature>
<dbReference type="PROSITE" id="PS00109">
    <property type="entry name" value="PROTEIN_KINASE_TYR"/>
    <property type="match status" value="1"/>
</dbReference>
<dbReference type="Gene3D" id="2.60.120.260">
    <property type="entry name" value="Galactose-binding domain-like"/>
    <property type="match status" value="1"/>
</dbReference>